<evidence type="ECO:0000313" key="3">
    <source>
        <dbReference type="Proteomes" id="UP000192472"/>
    </source>
</evidence>
<name>A0A1W2GPQ1_REIFA</name>
<evidence type="ECO:0000313" key="2">
    <source>
        <dbReference type="EMBL" id="SMD38402.1"/>
    </source>
</evidence>
<dbReference type="CDD" id="cd03674">
    <property type="entry name" value="NUDIX_Hydrolase"/>
    <property type="match status" value="1"/>
</dbReference>
<keyword evidence="3" id="KW-1185">Reference proteome</keyword>
<dbReference type="AlphaFoldDB" id="A0A1W2GPQ1"/>
<dbReference type="RefSeq" id="WP_084374403.1">
    <property type="nucleotide sequence ID" value="NZ_FWYF01000004.1"/>
</dbReference>
<reference evidence="2 3" key="1">
    <citation type="submission" date="2017-04" db="EMBL/GenBank/DDBJ databases">
        <authorList>
            <person name="Afonso C.L."/>
            <person name="Miller P.J."/>
            <person name="Scott M.A."/>
            <person name="Spackman E."/>
            <person name="Goraichik I."/>
            <person name="Dimitrov K.M."/>
            <person name="Suarez D.L."/>
            <person name="Swayne D.E."/>
        </authorList>
    </citation>
    <scope>NUCLEOTIDE SEQUENCE [LARGE SCALE GENOMIC DNA]</scope>
    <source>
        <strain evidence="2 3">DSM 26133</strain>
    </source>
</reference>
<dbReference type="Pfam" id="PF00293">
    <property type="entry name" value="NUDIX"/>
    <property type="match status" value="1"/>
</dbReference>
<dbReference type="PROSITE" id="PS51462">
    <property type="entry name" value="NUDIX"/>
    <property type="match status" value="1"/>
</dbReference>
<dbReference type="InterPro" id="IPR015797">
    <property type="entry name" value="NUDIX_hydrolase-like_dom_sf"/>
</dbReference>
<proteinExistence type="predicted"/>
<dbReference type="PANTHER" id="PTHR43736">
    <property type="entry name" value="ADP-RIBOSE PYROPHOSPHATASE"/>
    <property type="match status" value="1"/>
</dbReference>
<accession>A0A1W2GPQ1</accession>
<dbReference type="SUPFAM" id="SSF55811">
    <property type="entry name" value="Nudix"/>
    <property type="match status" value="1"/>
</dbReference>
<dbReference type="OrthoDB" id="9787880at2"/>
<gene>
    <name evidence="2" type="ORF">SAMN04488029_3787</name>
</gene>
<dbReference type="Proteomes" id="UP000192472">
    <property type="component" value="Unassembled WGS sequence"/>
</dbReference>
<dbReference type="STRING" id="692418.SAMN04488029_3787"/>
<dbReference type="EMBL" id="FWYF01000004">
    <property type="protein sequence ID" value="SMD38402.1"/>
    <property type="molecule type" value="Genomic_DNA"/>
</dbReference>
<dbReference type="Gene3D" id="3.90.79.10">
    <property type="entry name" value="Nucleoside Triphosphate Pyrophosphohydrolase"/>
    <property type="match status" value="1"/>
</dbReference>
<feature type="domain" description="Nudix hydrolase" evidence="1">
    <location>
        <begin position="44"/>
        <end position="177"/>
    </location>
</feature>
<evidence type="ECO:0000259" key="1">
    <source>
        <dbReference type="PROSITE" id="PS51462"/>
    </source>
</evidence>
<sequence length="180" mass="21093">MMNRSSLRTAIREYVTPFEEEERYKGRFLDLLFFDNCFERSLQSGHITASAWVLTPDYKQVALLHHKKLDRWLQPGGHADGDEQVQRVALKELEEETGITDVFLIGDSFFDIDIHTIPARKEVPEHEHFDIRFAFVANVPDQLKKNEESNEVAWIAIDKLEHFVESDTSVLRMKEKTLRF</sequence>
<dbReference type="PANTHER" id="PTHR43736:SF1">
    <property type="entry name" value="DIHYDRONEOPTERIN TRIPHOSPHATE DIPHOSPHATASE"/>
    <property type="match status" value="1"/>
</dbReference>
<dbReference type="InterPro" id="IPR000086">
    <property type="entry name" value="NUDIX_hydrolase_dom"/>
</dbReference>
<protein>
    <submittedName>
        <fullName evidence="2">NUDIX domain-containing protein</fullName>
    </submittedName>
</protein>
<organism evidence="2 3">
    <name type="scientific">Reichenbachiella faecimaris</name>
    <dbReference type="NCBI Taxonomy" id="692418"/>
    <lineage>
        <taxon>Bacteria</taxon>
        <taxon>Pseudomonadati</taxon>
        <taxon>Bacteroidota</taxon>
        <taxon>Cytophagia</taxon>
        <taxon>Cytophagales</taxon>
        <taxon>Reichenbachiellaceae</taxon>
        <taxon>Reichenbachiella</taxon>
    </lineage>
</organism>